<organism evidence="6 7">
    <name type="scientific">Enterovibrio gelatinilyticus</name>
    <dbReference type="NCBI Taxonomy" id="2899819"/>
    <lineage>
        <taxon>Bacteria</taxon>
        <taxon>Pseudomonadati</taxon>
        <taxon>Pseudomonadota</taxon>
        <taxon>Gammaproteobacteria</taxon>
        <taxon>Vibrionales</taxon>
        <taxon>Vibrionaceae</taxon>
        <taxon>Enterovibrio</taxon>
    </lineage>
</organism>
<evidence type="ECO:0000256" key="3">
    <source>
        <dbReference type="ARBA" id="ARBA00022801"/>
    </source>
</evidence>
<evidence type="ECO:0000256" key="2">
    <source>
        <dbReference type="ARBA" id="ARBA00022723"/>
    </source>
</evidence>
<reference evidence="6" key="1">
    <citation type="submission" date="2021-12" db="EMBL/GenBank/DDBJ databases">
        <title>Enterovibrio ZSDZ35 sp. nov. and Enterovibrio ZSDZ42 sp. nov., isolated from coastal seawater in Qingdao.</title>
        <authorList>
            <person name="Zhang P."/>
        </authorList>
    </citation>
    <scope>NUCLEOTIDE SEQUENCE</scope>
    <source>
        <strain evidence="6">ZSDZ42</strain>
    </source>
</reference>
<protein>
    <submittedName>
        <fullName evidence="6">Succinylglutamate desuccinylase/aspartoacylase family protein</fullName>
    </submittedName>
</protein>
<evidence type="ECO:0000256" key="1">
    <source>
        <dbReference type="ARBA" id="ARBA00001947"/>
    </source>
</evidence>
<gene>
    <name evidence="6" type="ORF">LRP50_16225</name>
</gene>
<keyword evidence="4" id="KW-0862">Zinc</keyword>
<comment type="caution">
    <text evidence="6">The sequence shown here is derived from an EMBL/GenBank/DDBJ whole genome shotgun (WGS) entry which is preliminary data.</text>
</comment>
<comment type="cofactor">
    <cofactor evidence="1">
        <name>Zn(2+)</name>
        <dbReference type="ChEBI" id="CHEBI:29105"/>
    </cofactor>
</comment>
<dbReference type="RefSeq" id="WP_274165529.1">
    <property type="nucleotide sequence ID" value="NZ_JAJUBC010000019.1"/>
</dbReference>
<keyword evidence="7" id="KW-1185">Reference proteome</keyword>
<evidence type="ECO:0000313" key="7">
    <source>
        <dbReference type="Proteomes" id="UP001149400"/>
    </source>
</evidence>
<dbReference type="SUPFAM" id="SSF53187">
    <property type="entry name" value="Zn-dependent exopeptidases"/>
    <property type="match status" value="1"/>
</dbReference>
<keyword evidence="3" id="KW-0378">Hydrolase</keyword>
<accession>A0ABT5R5C3</accession>
<evidence type="ECO:0000313" key="6">
    <source>
        <dbReference type="EMBL" id="MDD1794682.1"/>
    </source>
</evidence>
<proteinExistence type="predicted"/>
<dbReference type="InterPro" id="IPR055438">
    <property type="entry name" value="AstE_AspA_cat"/>
</dbReference>
<feature type="domain" description="Succinylglutamate desuccinylase/Aspartoacylase catalytic" evidence="5">
    <location>
        <begin position="61"/>
        <end position="247"/>
    </location>
</feature>
<dbReference type="InterPro" id="IPR053138">
    <property type="entry name" value="N-alpha-Ac-DABA_deacetylase"/>
</dbReference>
<dbReference type="Proteomes" id="UP001149400">
    <property type="component" value="Unassembled WGS sequence"/>
</dbReference>
<dbReference type="EMBL" id="JAJUBC010000019">
    <property type="protein sequence ID" value="MDD1794682.1"/>
    <property type="molecule type" value="Genomic_DNA"/>
</dbReference>
<dbReference type="Gene3D" id="3.40.630.10">
    <property type="entry name" value="Zn peptidases"/>
    <property type="match status" value="1"/>
</dbReference>
<sequence>MATRSMTTIIEGNQIDGLAVISALDVTTLEAGQHKFWFRAATNALAQSQHLPVWVFKGQKAGKKIVITAGVHGDEYNGVLTAQAIARSLQDQDIAGCITIIPTVNLTGMLNHSRDFFSADPDVSCGNLNRHFPGNANGNEPQRYLYTIWHKLLMPNAELAIDLHTQTSGTAYPLYAFADYRLDDALQMARLMNPDAILDDPGDPGILETVWNQNHIPSITVEIGVGRYTDTAMIARTVTGAMNIFKHYDVIDGMPEPIEKAIESARVTTLKAVQGGFILPQVSLLQHVETDQLLAIQYDSFGEEVHHYRAPESAVVLSINVESMRAAGSMTIRLIHPE</sequence>
<dbReference type="PANTHER" id="PTHR37326">
    <property type="entry name" value="BLL3975 PROTEIN"/>
    <property type="match status" value="1"/>
</dbReference>
<dbReference type="CDD" id="cd06251">
    <property type="entry name" value="M14_ASTE_ASPA-like"/>
    <property type="match status" value="1"/>
</dbReference>
<evidence type="ECO:0000259" key="5">
    <source>
        <dbReference type="Pfam" id="PF24827"/>
    </source>
</evidence>
<evidence type="ECO:0000256" key="4">
    <source>
        <dbReference type="ARBA" id="ARBA00022833"/>
    </source>
</evidence>
<dbReference type="Pfam" id="PF24827">
    <property type="entry name" value="AstE_AspA_cat"/>
    <property type="match status" value="1"/>
</dbReference>
<name>A0ABT5R5C3_9GAMM</name>
<dbReference type="PANTHER" id="PTHR37326:SF1">
    <property type="entry name" value="BLL3975 PROTEIN"/>
    <property type="match status" value="1"/>
</dbReference>
<dbReference type="PIRSF" id="PIRSF039012">
    <property type="entry name" value="ASP"/>
    <property type="match status" value="1"/>
</dbReference>
<keyword evidence="2" id="KW-0479">Metal-binding</keyword>
<dbReference type="InterPro" id="IPR043795">
    <property type="entry name" value="N-alpha-Ac-DABA-like"/>
</dbReference>